<sequence>MLGDTIKGNLICQPLFCQLIIFTIFHSGDPAKGDGFKGAEIEMISALQTASRSASPSAINGETTNGVVVEKDRVRSLSVIVQLSPAVRQFDLQVASDLTIAQCSDETARVTMSSEESHLSLKMVLFLASQICHNSHGARQLFDTPDGGKLTLLHSQISLSGAPVRLGLMARTAVYIEILIHFLAKPS</sequence>
<keyword evidence="2" id="KW-1185">Reference proteome</keyword>
<dbReference type="EMBL" id="QGKV02000297">
    <property type="protein sequence ID" value="KAF3608980.1"/>
    <property type="molecule type" value="Genomic_DNA"/>
</dbReference>
<evidence type="ECO:0000313" key="1">
    <source>
        <dbReference type="EMBL" id="KAF3608980.1"/>
    </source>
</evidence>
<accession>A0ABQ7F0U3</accession>
<gene>
    <name evidence="1" type="ORF">DY000_02049045</name>
</gene>
<evidence type="ECO:0000313" key="2">
    <source>
        <dbReference type="Proteomes" id="UP000266723"/>
    </source>
</evidence>
<protein>
    <submittedName>
        <fullName evidence="1">Uncharacterized protein</fullName>
    </submittedName>
</protein>
<proteinExistence type="predicted"/>
<comment type="caution">
    <text evidence="1">The sequence shown here is derived from an EMBL/GenBank/DDBJ whole genome shotgun (WGS) entry which is preliminary data.</text>
</comment>
<dbReference type="Proteomes" id="UP000266723">
    <property type="component" value="Unassembled WGS sequence"/>
</dbReference>
<reference evidence="1 2" key="1">
    <citation type="journal article" date="2020" name="BMC Genomics">
        <title>Intraspecific diversification of the crop wild relative Brassica cretica Lam. using demographic model selection.</title>
        <authorList>
            <person name="Kioukis A."/>
            <person name="Michalopoulou V.A."/>
            <person name="Briers L."/>
            <person name="Pirintsos S."/>
            <person name="Studholme D.J."/>
            <person name="Pavlidis P."/>
            <person name="Sarris P.F."/>
        </authorList>
    </citation>
    <scope>NUCLEOTIDE SEQUENCE [LARGE SCALE GENOMIC DNA]</scope>
    <source>
        <strain evidence="2">cv. PFS-1207/04</strain>
    </source>
</reference>
<name>A0ABQ7F0U3_BRACR</name>
<organism evidence="1 2">
    <name type="scientific">Brassica cretica</name>
    <name type="common">Mustard</name>
    <dbReference type="NCBI Taxonomy" id="69181"/>
    <lineage>
        <taxon>Eukaryota</taxon>
        <taxon>Viridiplantae</taxon>
        <taxon>Streptophyta</taxon>
        <taxon>Embryophyta</taxon>
        <taxon>Tracheophyta</taxon>
        <taxon>Spermatophyta</taxon>
        <taxon>Magnoliopsida</taxon>
        <taxon>eudicotyledons</taxon>
        <taxon>Gunneridae</taxon>
        <taxon>Pentapetalae</taxon>
        <taxon>rosids</taxon>
        <taxon>malvids</taxon>
        <taxon>Brassicales</taxon>
        <taxon>Brassicaceae</taxon>
        <taxon>Brassiceae</taxon>
        <taxon>Brassica</taxon>
    </lineage>
</organism>